<dbReference type="EMBL" id="MLAK01000846">
    <property type="protein sequence ID" value="OHT02958.1"/>
    <property type="molecule type" value="Genomic_DNA"/>
</dbReference>
<evidence type="ECO:0000313" key="1">
    <source>
        <dbReference type="EMBL" id="OHT02958.1"/>
    </source>
</evidence>
<proteinExistence type="predicted"/>
<organism evidence="1 2">
    <name type="scientific">Tritrichomonas foetus</name>
    <dbReference type="NCBI Taxonomy" id="1144522"/>
    <lineage>
        <taxon>Eukaryota</taxon>
        <taxon>Metamonada</taxon>
        <taxon>Parabasalia</taxon>
        <taxon>Tritrichomonadida</taxon>
        <taxon>Tritrichomonadidae</taxon>
        <taxon>Tritrichomonas</taxon>
    </lineage>
</organism>
<dbReference type="VEuPathDB" id="TrichDB:TRFO_29770"/>
<accession>A0A1J4JZN8</accession>
<evidence type="ECO:0000313" key="2">
    <source>
        <dbReference type="Proteomes" id="UP000179807"/>
    </source>
</evidence>
<name>A0A1J4JZN8_9EUKA</name>
<gene>
    <name evidence="1" type="ORF">TRFO_29770</name>
</gene>
<protein>
    <submittedName>
        <fullName evidence="1">Uncharacterized protein</fullName>
    </submittedName>
</protein>
<sequence>MSINLKIPPKSLTINITNHTEDRASENEYIQKILFKSQNNDTIISISFGIFFNNASKQYYAQTTLKKFTLIKIEGEQKISLTNLVLYLRTEISKIGVYYCTISKGKISSFPLNYHHFDSQKPKFLCEFEFIPFLPPKLTNNFQLPPLLSLSHITMIPPIKNYDKEWPFVSYIRELQTTGQSEKNFPQLFSKNGKFLDFFHFSKEENFEDLVFSITQNVCDELGLECQKFNQIPQNVYTSNSSIKINKNTKVLIFKYPSNNQSDTLNSKLSNIQNEIPITISNDFCDINPFNLVSVVKKEKKSHNFYYAYIYSSAFDTFYVVGDGIINRMDSKPLCFVDENLISSLYIRSDVLNLFSIFMPSPSFSSRENFVTVYSCSNTHLLSSDNIHLFNDRNSIPTKIEKLIKSDELEFEQRINSTNPKSEVNYAYFEYDPGNNPFPAVPLNSISGKSILKTPIHKNIKLFQLAWFLHEDLIHYSPLILDLTDLNHITEFFQSENPVFKIFQVKSNCITELLDNDTFPIDSLVLFKLNGINQPSHQTKLCSFSFGKIVEFNKLIQYHKTPILLNMSKDSLEATLRTICTKKNIENYHVYIQSKSTDKRRWQNFPISDSQINSYFSEPISGYEFIPFLIIEI</sequence>
<dbReference type="AlphaFoldDB" id="A0A1J4JZN8"/>
<dbReference type="Proteomes" id="UP000179807">
    <property type="component" value="Unassembled WGS sequence"/>
</dbReference>
<keyword evidence="2" id="KW-1185">Reference proteome</keyword>
<comment type="caution">
    <text evidence="1">The sequence shown here is derived from an EMBL/GenBank/DDBJ whole genome shotgun (WGS) entry which is preliminary data.</text>
</comment>
<reference evidence="1" key="1">
    <citation type="submission" date="2016-10" db="EMBL/GenBank/DDBJ databases">
        <authorList>
            <person name="Benchimol M."/>
            <person name="Almeida L.G."/>
            <person name="Vasconcelos A.T."/>
            <person name="Perreira-Neves A."/>
            <person name="Rosa I.A."/>
            <person name="Tasca T."/>
            <person name="Bogo M.R."/>
            <person name="de Souza W."/>
        </authorList>
    </citation>
    <scope>NUCLEOTIDE SEQUENCE [LARGE SCALE GENOMIC DNA]</scope>
    <source>
        <strain evidence="1">K</strain>
    </source>
</reference>
<dbReference type="GeneID" id="94841675"/>
<dbReference type="RefSeq" id="XP_068356094.1">
    <property type="nucleotide sequence ID" value="XM_068506971.1"/>
</dbReference>